<dbReference type="InterPro" id="IPR043504">
    <property type="entry name" value="Peptidase_S1_PA_chymotrypsin"/>
</dbReference>
<keyword evidence="9" id="KW-1185">Reference proteome</keyword>
<organism evidence="8 9">
    <name type="scientific">Penaeus vannamei</name>
    <name type="common">Whiteleg shrimp</name>
    <name type="synonym">Litopenaeus vannamei</name>
    <dbReference type="NCBI Taxonomy" id="6689"/>
    <lineage>
        <taxon>Eukaryota</taxon>
        <taxon>Metazoa</taxon>
        <taxon>Ecdysozoa</taxon>
        <taxon>Arthropoda</taxon>
        <taxon>Crustacea</taxon>
        <taxon>Multicrustacea</taxon>
        <taxon>Malacostraca</taxon>
        <taxon>Eumalacostraca</taxon>
        <taxon>Eucarida</taxon>
        <taxon>Decapoda</taxon>
        <taxon>Dendrobranchiata</taxon>
        <taxon>Penaeoidea</taxon>
        <taxon>Penaeidae</taxon>
        <taxon>Penaeus</taxon>
    </lineage>
</organism>
<feature type="compositionally biased region" description="Polar residues" evidence="6">
    <location>
        <begin position="24"/>
        <end position="33"/>
    </location>
</feature>
<dbReference type="Gene3D" id="2.40.10.10">
    <property type="entry name" value="Trypsin-like serine proteases"/>
    <property type="match status" value="1"/>
</dbReference>
<evidence type="ECO:0000256" key="4">
    <source>
        <dbReference type="ARBA" id="ARBA00023157"/>
    </source>
</evidence>
<keyword evidence="3 5" id="KW-0720">Serine protease</keyword>
<protein>
    <submittedName>
        <fullName evidence="8">Putative trypsin-1</fullName>
    </submittedName>
</protein>
<gene>
    <name evidence="8" type="ORF">C7M84_009856</name>
</gene>
<evidence type="ECO:0000256" key="2">
    <source>
        <dbReference type="ARBA" id="ARBA00022801"/>
    </source>
</evidence>
<dbReference type="GO" id="GO:0004252">
    <property type="term" value="F:serine-type endopeptidase activity"/>
    <property type="evidence" value="ECO:0007669"/>
    <property type="project" value="InterPro"/>
</dbReference>
<dbReference type="PROSITE" id="PS50240">
    <property type="entry name" value="TRYPSIN_DOM"/>
    <property type="match status" value="1"/>
</dbReference>
<dbReference type="PROSITE" id="PS00134">
    <property type="entry name" value="TRYPSIN_HIS"/>
    <property type="match status" value="1"/>
</dbReference>
<name>A0A3R7PN36_PENVA</name>
<evidence type="ECO:0000256" key="1">
    <source>
        <dbReference type="ARBA" id="ARBA00022670"/>
    </source>
</evidence>
<evidence type="ECO:0000313" key="8">
    <source>
        <dbReference type="EMBL" id="ROT71806.1"/>
    </source>
</evidence>
<feature type="region of interest" description="Disordered" evidence="6">
    <location>
        <begin position="1"/>
        <end position="33"/>
    </location>
</feature>
<dbReference type="CDD" id="cd00190">
    <property type="entry name" value="Tryp_SPc"/>
    <property type="match status" value="1"/>
</dbReference>
<keyword evidence="2 5" id="KW-0378">Hydrolase</keyword>
<dbReference type="OrthoDB" id="546450at2759"/>
<evidence type="ECO:0000259" key="7">
    <source>
        <dbReference type="PROSITE" id="PS50240"/>
    </source>
</evidence>
<dbReference type="InterPro" id="IPR018114">
    <property type="entry name" value="TRYPSIN_HIS"/>
</dbReference>
<reference evidence="8 9" key="1">
    <citation type="submission" date="2018-04" db="EMBL/GenBank/DDBJ databases">
        <authorList>
            <person name="Zhang X."/>
            <person name="Yuan J."/>
            <person name="Li F."/>
            <person name="Xiang J."/>
        </authorList>
    </citation>
    <scope>NUCLEOTIDE SEQUENCE [LARGE SCALE GENOMIC DNA]</scope>
    <source>
        <tissue evidence="8">Muscle</tissue>
    </source>
</reference>
<keyword evidence="1 5" id="KW-0645">Protease</keyword>
<reference evidence="8 9" key="2">
    <citation type="submission" date="2019-01" db="EMBL/GenBank/DDBJ databases">
        <title>The decoding of complex shrimp genome reveals the adaptation for benthos swimmer, frequently molting mechanism and breeding impact on genome.</title>
        <authorList>
            <person name="Sun Y."/>
            <person name="Gao Y."/>
            <person name="Yu Y."/>
        </authorList>
    </citation>
    <scope>NUCLEOTIDE SEQUENCE [LARGE SCALE GENOMIC DNA]</scope>
    <source>
        <tissue evidence="8">Muscle</tissue>
    </source>
</reference>
<dbReference type="Pfam" id="PF00089">
    <property type="entry name" value="Trypsin"/>
    <property type="match status" value="1"/>
</dbReference>
<dbReference type="PANTHER" id="PTHR24252:SF7">
    <property type="entry name" value="HYALIN"/>
    <property type="match status" value="1"/>
</dbReference>
<proteinExistence type="predicted"/>
<keyword evidence="4" id="KW-1015">Disulfide bond</keyword>
<dbReference type="InterPro" id="IPR001254">
    <property type="entry name" value="Trypsin_dom"/>
</dbReference>
<dbReference type="EMBL" id="QCYY01002243">
    <property type="protein sequence ID" value="ROT71806.1"/>
    <property type="molecule type" value="Genomic_DNA"/>
</dbReference>
<dbReference type="PRINTS" id="PR00722">
    <property type="entry name" value="CHYMOTRYPSIN"/>
</dbReference>
<dbReference type="PROSITE" id="PS00135">
    <property type="entry name" value="TRYPSIN_SER"/>
    <property type="match status" value="1"/>
</dbReference>
<dbReference type="SUPFAM" id="SSF50494">
    <property type="entry name" value="Trypsin-like serine proteases"/>
    <property type="match status" value="1"/>
</dbReference>
<dbReference type="InterPro" id="IPR009003">
    <property type="entry name" value="Peptidase_S1_PA"/>
</dbReference>
<dbReference type="FunFam" id="2.40.10.10:FF:000006">
    <property type="entry name" value="Serine proteinase stubble"/>
    <property type="match status" value="1"/>
</dbReference>
<feature type="domain" description="Peptidase S1" evidence="7">
    <location>
        <begin position="121"/>
        <end position="355"/>
    </location>
</feature>
<dbReference type="SMART" id="SM00020">
    <property type="entry name" value="Tryp_SPc"/>
    <property type="match status" value="1"/>
</dbReference>
<feature type="compositionally biased region" description="Basic and acidic residues" evidence="6">
    <location>
        <begin position="1"/>
        <end position="22"/>
    </location>
</feature>
<sequence length="363" mass="40387">MGKNEKKLERRFGGVTPVEERVSSPLNTSSPTHAQAEQYRSWCRSKALRTRWLRNNEQDQHLVHAAVSMETGRLSLLLATCWLALACLVAPTQGRIQHNAKRSACDCSGYVCGTPNRGSRIVGGTETNPGKYPWLVSLSYRGKLYCGATLVNDRYLVTAAHCIKRVTKSRVQIVLGSHNKSDIHEPSRQVRKVGDWWAHEGFDRRTFNNDIGVIKLDSPVDITKYVRPVCLPAHDQSYVGEFGIVPGWGRLSENGQSSDVVREVKVPIMSNSECKTKKYNPSEITDNMMCAGYDAGKIDACQGDSGGPMLWERDGSSQIDLIGVVSWGQGCARAGYPGIYTRIQNYRNFIDAYIREGCFCSSQ</sequence>
<evidence type="ECO:0000256" key="6">
    <source>
        <dbReference type="SAM" id="MobiDB-lite"/>
    </source>
</evidence>
<dbReference type="InterPro" id="IPR001314">
    <property type="entry name" value="Peptidase_S1A"/>
</dbReference>
<dbReference type="InterPro" id="IPR033116">
    <property type="entry name" value="TRYPSIN_SER"/>
</dbReference>
<dbReference type="AlphaFoldDB" id="A0A3R7PN36"/>
<evidence type="ECO:0000313" key="9">
    <source>
        <dbReference type="Proteomes" id="UP000283509"/>
    </source>
</evidence>
<dbReference type="PANTHER" id="PTHR24252">
    <property type="entry name" value="ACROSIN-RELATED"/>
    <property type="match status" value="1"/>
</dbReference>
<dbReference type="Proteomes" id="UP000283509">
    <property type="component" value="Unassembled WGS sequence"/>
</dbReference>
<evidence type="ECO:0000256" key="3">
    <source>
        <dbReference type="ARBA" id="ARBA00022825"/>
    </source>
</evidence>
<accession>A0A3R7PN36</accession>
<dbReference type="GO" id="GO:0006508">
    <property type="term" value="P:proteolysis"/>
    <property type="evidence" value="ECO:0007669"/>
    <property type="project" value="UniProtKB-KW"/>
</dbReference>
<comment type="caution">
    <text evidence="8">The sequence shown here is derived from an EMBL/GenBank/DDBJ whole genome shotgun (WGS) entry which is preliminary data.</text>
</comment>
<evidence type="ECO:0000256" key="5">
    <source>
        <dbReference type="RuleBase" id="RU363034"/>
    </source>
</evidence>